<dbReference type="AlphaFoldDB" id="A0A9D2UQT9"/>
<dbReference type="InterPro" id="IPR036286">
    <property type="entry name" value="LexA/Signal_pep-like_sf"/>
</dbReference>
<proteinExistence type="predicted"/>
<evidence type="ECO:0000313" key="2">
    <source>
        <dbReference type="Proteomes" id="UP000787156"/>
    </source>
</evidence>
<dbReference type="Proteomes" id="UP000787156">
    <property type="component" value="Unassembled WGS sequence"/>
</dbReference>
<comment type="caution">
    <text evidence="1">The sequence shown here is derived from an EMBL/GenBank/DDBJ whole genome shotgun (WGS) entry which is preliminary data.</text>
</comment>
<sequence length="216" mass="24407">MSATEISERRRHNLAKLIDHLIDSQRFKNGKDICEHFGLSASYITQLLNSKRQIGDKAARELERQLGLETLLLDQVLKSQTELSPAQVSCALFQMHTVEQQAFRLSPLLGAIRKVPIILSASDYYAIQVNDQHYFPALKPGYWVVCDPGQQVQPQDMICLYLNNALQLMVELIAETENSLQFQSLDASRTVSFKKSDIAKMHRVVAILPAREIGVN</sequence>
<name>A0A9D2UQT9_ACILW</name>
<evidence type="ECO:0000313" key="1">
    <source>
        <dbReference type="EMBL" id="HJF26827.1"/>
    </source>
</evidence>
<gene>
    <name evidence="1" type="ORF">K8V79_00975</name>
</gene>
<dbReference type="EMBL" id="DYWX01000013">
    <property type="protein sequence ID" value="HJF26827.1"/>
    <property type="molecule type" value="Genomic_DNA"/>
</dbReference>
<organism evidence="1 2">
    <name type="scientific">Acinetobacter lwoffii</name>
    <dbReference type="NCBI Taxonomy" id="28090"/>
    <lineage>
        <taxon>Bacteria</taxon>
        <taxon>Pseudomonadati</taxon>
        <taxon>Pseudomonadota</taxon>
        <taxon>Gammaproteobacteria</taxon>
        <taxon>Moraxellales</taxon>
        <taxon>Moraxellaceae</taxon>
        <taxon>Acinetobacter</taxon>
    </lineage>
</organism>
<dbReference type="SUPFAM" id="SSF51306">
    <property type="entry name" value="LexA/Signal peptidase"/>
    <property type="match status" value="1"/>
</dbReference>
<accession>A0A9D2UQT9</accession>
<reference evidence="1" key="1">
    <citation type="journal article" date="2021" name="PeerJ">
        <title>Extensive microbial diversity within the chicken gut microbiome revealed by metagenomics and culture.</title>
        <authorList>
            <person name="Gilroy R."/>
            <person name="Ravi A."/>
            <person name="Getino M."/>
            <person name="Pursley I."/>
            <person name="Horton D.L."/>
            <person name="Alikhan N.F."/>
            <person name="Baker D."/>
            <person name="Gharbi K."/>
            <person name="Hall N."/>
            <person name="Watson M."/>
            <person name="Adriaenssens E.M."/>
            <person name="Foster-Nyarko E."/>
            <person name="Jarju S."/>
            <person name="Secka A."/>
            <person name="Antonio M."/>
            <person name="Oren A."/>
            <person name="Chaudhuri R.R."/>
            <person name="La Ragione R."/>
            <person name="Hildebrand F."/>
            <person name="Pallen M.J."/>
        </authorList>
    </citation>
    <scope>NUCLEOTIDE SEQUENCE</scope>
    <source>
        <strain evidence="1">CHK135-1449</strain>
    </source>
</reference>
<reference evidence="1" key="2">
    <citation type="submission" date="2021-09" db="EMBL/GenBank/DDBJ databases">
        <authorList>
            <person name="Gilroy R."/>
        </authorList>
    </citation>
    <scope>NUCLEOTIDE SEQUENCE</scope>
    <source>
        <strain evidence="1">CHK135-1449</strain>
    </source>
</reference>
<protein>
    <submittedName>
        <fullName evidence="1">Uncharacterized protein</fullName>
    </submittedName>
</protein>